<proteinExistence type="predicted"/>
<evidence type="ECO:0000256" key="1">
    <source>
        <dbReference type="ARBA" id="ARBA00004370"/>
    </source>
</evidence>
<dbReference type="AlphaFoldDB" id="A0AAX7UBS4"/>
<keyword evidence="2 4" id="KW-0812">Transmembrane</keyword>
<dbReference type="PANTHER" id="PTHR11860">
    <property type="entry name" value="POLYMERIC-IMMUNOGLOBULIN RECEPTOR"/>
    <property type="match status" value="1"/>
</dbReference>
<reference evidence="6" key="2">
    <citation type="submission" date="2023-03" db="EMBL/GenBank/DDBJ databases">
        <authorList>
            <consortium name="Wellcome Sanger Institute Data Sharing"/>
        </authorList>
    </citation>
    <scope>NUCLEOTIDE SEQUENCE [LARGE SCALE GENOMIC DNA]</scope>
</reference>
<dbReference type="Gene3D" id="2.60.40.10">
    <property type="entry name" value="Immunoglobulins"/>
    <property type="match status" value="1"/>
</dbReference>
<feature type="transmembrane region" description="Helical" evidence="4">
    <location>
        <begin position="130"/>
        <end position="152"/>
    </location>
</feature>
<comment type="subcellular location">
    <subcellularLocation>
        <location evidence="1">Membrane</location>
    </subcellularLocation>
</comment>
<reference evidence="5" key="3">
    <citation type="submission" date="2025-08" db="UniProtKB">
        <authorList>
            <consortium name="Ensembl"/>
        </authorList>
    </citation>
    <scope>IDENTIFICATION</scope>
</reference>
<dbReference type="InterPro" id="IPR036179">
    <property type="entry name" value="Ig-like_dom_sf"/>
</dbReference>
<evidence type="ECO:0000256" key="4">
    <source>
        <dbReference type="SAM" id="Phobius"/>
    </source>
</evidence>
<dbReference type="GO" id="GO:0004888">
    <property type="term" value="F:transmembrane signaling receptor activity"/>
    <property type="evidence" value="ECO:0007669"/>
    <property type="project" value="TreeGrafter"/>
</dbReference>
<protein>
    <recommendedName>
        <fullName evidence="7">Immunoglobulin V-set domain-containing protein</fullName>
    </recommendedName>
</protein>
<accession>A0AAX7UBS4</accession>
<dbReference type="PANTHER" id="PTHR11860:SF118">
    <property type="entry name" value="CMRF35-LIKE MOLECULE 3-RELATED"/>
    <property type="match status" value="1"/>
</dbReference>
<keyword evidence="3 4" id="KW-0472">Membrane</keyword>
<evidence type="ECO:0000256" key="3">
    <source>
        <dbReference type="ARBA" id="ARBA00023136"/>
    </source>
</evidence>
<dbReference type="Proteomes" id="UP000265100">
    <property type="component" value="Chromosome 6"/>
</dbReference>
<organism evidence="5 6">
    <name type="scientific">Astatotilapia calliptera</name>
    <name type="common">Eastern happy</name>
    <name type="synonym">Chromis callipterus</name>
    <dbReference type="NCBI Taxonomy" id="8154"/>
    <lineage>
        <taxon>Eukaryota</taxon>
        <taxon>Metazoa</taxon>
        <taxon>Chordata</taxon>
        <taxon>Craniata</taxon>
        <taxon>Vertebrata</taxon>
        <taxon>Euteleostomi</taxon>
        <taxon>Actinopterygii</taxon>
        <taxon>Neopterygii</taxon>
        <taxon>Teleostei</taxon>
        <taxon>Neoteleostei</taxon>
        <taxon>Acanthomorphata</taxon>
        <taxon>Ovalentaria</taxon>
        <taxon>Cichlomorphae</taxon>
        <taxon>Cichliformes</taxon>
        <taxon>Cichlidae</taxon>
        <taxon>African cichlids</taxon>
        <taxon>Pseudocrenilabrinae</taxon>
        <taxon>Haplochromini</taxon>
        <taxon>Astatotilapia</taxon>
    </lineage>
</organism>
<feature type="transmembrane region" description="Helical" evidence="4">
    <location>
        <begin position="6"/>
        <end position="24"/>
    </location>
</feature>
<evidence type="ECO:0000313" key="6">
    <source>
        <dbReference type="Proteomes" id="UP000265100"/>
    </source>
</evidence>
<evidence type="ECO:0000313" key="5">
    <source>
        <dbReference type="Ensembl" id="ENSACLP00000062706.1"/>
    </source>
</evidence>
<evidence type="ECO:0008006" key="7">
    <source>
        <dbReference type="Google" id="ProtNLM"/>
    </source>
</evidence>
<name>A0AAX7UBS4_ASTCA</name>
<dbReference type="InterPro" id="IPR013783">
    <property type="entry name" value="Ig-like_fold"/>
</dbReference>
<dbReference type="GO" id="GO:0005886">
    <property type="term" value="C:plasma membrane"/>
    <property type="evidence" value="ECO:0007669"/>
    <property type="project" value="TreeGrafter"/>
</dbReference>
<reference evidence="5" key="4">
    <citation type="submission" date="2025-09" db="UniProtKB">
        <authorList>
            <consortium name="Ensembl"/>
        </authorList>
    </citation>
    <scope>IDENTIFICATION</scope>
</reference>
<keyword evidence="6" id="KW-1185">Reference proteome</keyword>
<sequence>MAQYEILYLSSVVITHFLLQFMFLTDRYPLTFQCPYPSQHHDNSKFLCKGDHRNNCTNVTSQSRFTVQDDGFSHFFLVMIAELETADAGTYWCGSDSQWRVENYTKVELSVGKVNNHLHDSKINRAESSIFVWTPLNMGLWFMAYLLFLEYLKVEWEGDPSVFRPLFCGTSFQFGFGRQTLFLLLRLGLKLFFFAKAYS</sequence>
<dbReference type="GeneTree" id="ENSGT00940000175309"/>
<evidence type="ECO:0000256" key="2">
    <source>
        <dbReference type="ARBA" id="ARBA00022692"/>
    </source>
</evidence>
<keyword evidence="4" id="KW-1133">Transmembrane helix</keyword>
<dbReference type="Ensembl" id="ENSACLT00000054472.1">
    <property type="protein sequence ID" value="ENSACLP00000062706.1"/>
    <property type="gene ID" value="ENSACLG00000021869.2"/>
</dbReference>
<reference evidence="5 6" key="1">
    <citation type="submission" date="2018-05" db="EMBL/GenBank/DDBJ databases">
        <authorList>
            <person name="Datahose"/>
        </authorList>
    </citation>
    <scope>NUCLEOTIDE SEQUENCE</scope>
</reference>
<dbReference type="SUPFAM" id="SSF48726">
    <property type="entry name" value="Immunoglobulin"/>
    <property type="match status" value="1"/>
</dbReference>
<dbReference type="InterPro" id="IPR050671">
    <property type="entry name" value="CD300_family_receptors"/>
</dbReference>